<dbReference type="PRINTS" id="PR00385">
    <property type="entry name" value="P450"/>
</dbReference>
<dbReference type="PANTHER" id="PTHR47955:SF19">
    <property type="entry name" value="CYTOCHROME P450 71A9-LIKE ISOFORM X1"/>
    <property type="match status" value="1"/>
</dbReference>
<evidence type="ECO:0000256" key="5">
    <source>
        <dbReference type="ARBA" id="ARBA00023002"/>
    </source>
</evidence>
<dbReference type="Pfam" id="PF00067">
    <property type="entry name" value="p450"/>
    <property type="match status" value="2"/>
</dbReference>
<dbReference type="Gramene" id="RZC57746">
    <property type="protein sequence ID" value="RZC57746"/>
    <property type="gene ID" value="C5167_005049"/>
</dbReference>
<evidence type="ECO:0000256" key="4">
    <source>
        <dbReference type="ARBA" id="ARBA00022723"/>
    </source>
</evidence>
<dbReference type="PANTHER" id="PTHR47955">
    <property type="entry name" value="CYTOCHROME P450 FAMILY 71 PROTEIN"/>
    <property type="match status" value="1"/>
</dbReference>
<protein>
    <recommendedName>
        <fullName evidence="11">Cytochrome P450</fullName>
    </recommendedName>
</protein>
<evidence type="ECO:0008006" key="11">
    <source>
        <dbReference type="Google" id="ProtNLM"/>
    </source>
</evidence>
<sequence>MFIQLGSVPDLVISSTDVAKEVFKSHDIVFSGRPALYAAKKINYGCTDMTFSPYGEYWREIRKISILELSSPKRVASFRSVREEEVSIFIDLIRKSSASMVPINLTEMSFSIINDVICRTAFGKKFGQGGGKLRRILQVTQDLVAGAVTADIFPWMGWIHKFDGVDAKIEDNFQQLDSFYESIIDEHLEPQRPIPEFEDFVDVLLQLQKDPNQSISFGRDQIKGLLTDMFIAGTDTSSATLVWTMAELVRNPSVMERVQEEVRRILGKKEFVEESDLPKLNYLKLVVKETLRLHPPAPLLVPRETTDDCIINGYDIPAKTRVFYNAKAIATDPKFWEDPEDFRPERFITKNIDFTENGSFVQIFLNHDFKGQDFEMVPFGIGRRGCPGINSALVIIELVLANLVYCFEWELAVGVKKEEMDMQETPGIVVHKKFPLLLVAAAATIGSVPALVISSTDVAKEVFKNHDIVFSGRPALYAAHKLLYGCTDITFSPYGEYWRTIRKLSISELLSPKRVASFRDVREEEVSIVMDFVRKASASMAPINVTEMSCSIINDVICRTAFGRKFGQGGGKLRRILQVTQEMVGGARTADIFPWMSWIHRFDGVDTQLKDSIEELDNFYESIIGEHLEPQRPNPEYEDFVDVLLRLQKDPDQSISFSRYQIKGILTDMFIAGTDTSSATIAWTMTELVRNPAVMKRIQEEMRKILGNKALVEETDLTKLNYLKLVVKETLRLHPPAPLLVPRETTDSCIINGYYIPAKTRVFFNAKAIATDPKFWDDPEEFRPERFITKNIEFKGQDFEMVPFGIGRRSFPAINSALVIIELVLANLLYGLEWELPLGLKKEEINMQEAPGITVHKKFPLFLVAATATA</sequence>
<proteinExistence type="inferred from homology"/>
<dbReference type="FunFam" id="1.10.630.10:FF:000011">
    <property type="entry name" value="Cytochrome P450 83B1"/>
    <property type="match status" value="2"/>
</dbReference>
<dbReference type="AlphaFoldDB" id="A0A4Y7JB61"/>
<dbReference type="OMA" id="REQENYF"/>
<dbReference type="InterPro" id="IPR002401">
    <property type="entry name" value="Cyt_P450_E_grp-I"/>
</dbReference>
<dbReference type="PROSITE" id="PS00086">
    <property type="entry name" value="CYTOCHROME_P450"/>
    <property type="match status" value="1"/>
</dbReference>
<evidence type="ECO:0000256" key="7">
    <source>
        <dbReference type="ARBA" id="ARBA00023033"/>
    </source>
</evidence>
<dbReference type="CDD" id="cd11072">
    <property type="entry name" value="CYP71-like"/>
    <property type="match status" value="2"/>
</dbReference>
<dbReference type="InterPro" id="IPR001128">
    <property type="entry name" value="Cyt_P450"/>
</dbReference>
<dbReference type="PRINTS" id="PR00463">
    <property type="entry name" value="EP450I"/>
</dbReference>
<dbReference type="GO" id="GO:0020037">
    <property type="term" value="F:heme binding"/>
    <property type="evidence" value="ECO:0007669"/>
    <property type="project" value="InterPro"/>
</dbReference>
<dbReference type="GO" id="GO:0005506">
    <property type="term" value="F:iron ion binding"/>
    <property type="evidence" value="ECO:0007669"/>
    <property type="project" value="InterPro"/>
</dbReference>
<keyword evidence="6 8" id="KW-0408">Iron</keyword>
<keyword evidence="7" id="KW-0503">Monooxygenase</keyword>
<dbReference type="Proteomes" id="UP000316621">
    <property type="component" value="Chromosome 4"/>
</dbReference>
<evidence type="ECO:0000313" key="10">
    <source>
        <dbReference type="Proteomes" id="UP000316621"/>
    </source>
</evidence>
<organism evidence="9 10">
    <name type="scientific">Papaver somniferum</name>
    <name type="common">Opium poppy</name>
    <dbReference type="NCBI Taxonomy" id="3469"/>
    <lineage>
        <taxon>Eukaryota</taxon>
        <taxon>Viridiplantae</taxon>
        <taxon>Streptophyta</taxon>
        <taxon>Embryophyta</taxon>
        <taxon>Tracheophyta</taxon>
        <taxon>Spermatophyta</taxon>
        <taxon>Magnoliopsida</taxon>
        <taxon>Ranunculales</taxon>
        <taxon>Papaveraceae</taxon>
        <taxon>Papaveroideae</taxon>
        <taxon>Papaver</taxon>
    </lineage>
</organism>
<evidence type="ECO:0000256" key="6">
    <source>
        <dbReference type="ARBA" id="ARBA00023004"/>
    </source>
</evidence>
<dbReference type="Gene3D" id="1.10.630.10">
    <property type="entry name" value="Cytochrome P450"/>
    <property type="match status" value="2"/>
</dbReference>
<dbReference type="STRING" id="3469.A0A4Y7JB61"/>
<dbReference type="InterPro" id="IPR036396">
    <property type="entry name" value="Cyt_P450_sf"/>
</dbReference>
<comment type="cofactor">
    <cofactor evidence="1 8">
        <name>heme</name>
        <dbReference type="ChEBI" id="CHEBI:30413"/>
    </cofactor>
</comment>
<keyword evidence="4 8" id="KW-0479">Metal-binding</keyword>
<evidence type="ECO:0000313" key="9">
    <source>
        <dbReference type="EMBL" id="RZC57746.1"/>
    </source>
</evidence>
<reference evidence="9 10" key="1">
    <citation type="journal article" date="2018" name="Science">
        <title>The opium poppy genome and morphinan production.</title>
        <authorList>
            <person name="Guo L."/>
            <person name="Winzer T."/>
            <person name="Yang X."/>
            <person name="Li Y."/>
            <person name="Ning Z."/>
            <person name="He Z."/>
            <person name="Teodor R."/>
            <person name="Lu Y."/>
            <person name="Bowser T.A."/>
            <person name="Graham I.A."/>
            <person name="Ye K."/>
        </authorList>
    </citation>
    <scope>NUCLEOTIDE SEQUENCE [LARGE SCALE GENOMIC DNA]</scope>
    <source>
        <strain evidence="10">cv. HN1</strain>
        <tissue evidence="9">Leaves</tissue>
    </source>
</reference>
<dbReference type="GO" id="GO:0033075">
    <property type="term" value="P:isoquinoline alkaloid biosynthetic process"/>
    <property type="evidence" value="ECO:0007669"/>
    <property type="project" value="UniProtKB-ARBA"/>
</dbReference>
<dbReference type="SUPFAM" id="SSF48264">
    <property type="entry name" value="Cytochrome P450"/>
    <property type="match status" value="2"/>
</dbReference>
<dbReference type="EMBL" id="CM010718">
    <property type="protein sequence ID" value="RZC57746.1"/>
    <property type="molecule type" value="Genomic_DNA"/>
</dbReference>
<feature type="binding site" description="axial binding residue" evidence="8">
    <location>
        <position position="386"/>
    </location>
    <ligand>
        <name>heme</name>
        <dbReference type="ChEBI" id="CHEBI:30413"/>
    </ligand>
    <ligandPart>
        <name>Fe</name>
        <dbReference type="ChEBI" id="CHEBI:18248"/>
    </ligandPart>
</feature>
<comment type="similarity">
    <text evidence="2">Belongs to the cytochrome P450 family.</text>
</comment>
<name>A0A4Y7JB61_PAPSO</name>
<keyword evidence="5" id="KW-0560">Oxidoreductase</keyword>
<evidence type="ECO:0000256" key="3">
    <source>
        <dbReference type="ARBA" id="ARBA00022617"/>
    </source>
</evidence>
<evidence type="ECO:0000256" key="8">
    <source>
        <dbReference type="PIRSR" id="PIRSR602401-1"/>
    </source>
</evidence>
<keyword evidence="10" id="KW-1185">Reference proteome</keyword>
<evidence type="ECO:0000256" key="2">
    <source>
        <dbReference type="ARBA" id="ARBA00010617"/>
    </source>
</evidence>
<gene>
    <name evidence="9" type="ORF">C5167_005049</name>
</gene>
<dbReference type="GO" id="GO:0016705">
    <property type="term" value="F:oxidoreductase activity, acting on paired donors, with incorporation or reduction of molecular oxygen"/>
    <property type="evidence" value="ECO:0007669"/>
    <property type="project" value="InterPro"/>
</dbReference>
<evidence type="ECO:0000256" key="1">
    <source>
        <dbReference type="ARBA" id="ARBA00001971"/>
    </source>
</evidence>
<dbReference type="InterPro" id="IPR017972">
    <property type="entry name" value="Cyt_P450_CS"/>
</dbReference>
<dbReference type="GO" id="GO:0004497">
    <property type="term" value="F:monooxygenase activity"/>
    <property type="evidence" value="ECO:0007669"/>
    <property type="project" value="UniProtKB-KW"/>
</dbReference>
<accession>A0A4Y7JB61</accession>
<keyword evidence="3 8" id="KW-0349">Heme</keyword>